<evidence type="ECO:0000256" key="9">
    <source>
        <dbReference type="ARBA" id="ARBA00023266"/>
    </source>
</evidence>
<evidence type="ECO:0000259" key="12">
    <source>
        <dbReference type="Pfam" id="PF07992"/>
    </source>
</evidence>
<name>A0ABS0AFM3_9GAMM</name>
<evidence type="ECO:0000313" key="13">
    <source>
        <dbReference type="EMBL" id="MBF5052952.1"/>
    </source>
</evidence>
<keyword evidence="3" id="KW-0808">Transferase</keyword>
<evidence type="ECO:0008006" key="15">
    <source>
        <dbReference type="Google" id="ProtNLM"/>
    </source>
</evidence>
<dbReference type="PANTHER" id="PTHR42913:SF9">
    <property type="entry name" value="SLR1591 PROTEIN"/>
    <property type="match status" value="1"/>
</dbReference>
<dbReference type="Pfam" id="PF07992">
    <property type="entry name" value="Pyr_redox_2"/>
    <property type="match status" value="1"/>
</dbReference>
<feature type="domain" description="PurM-like N-terminal" evidence="10">
    <location>
        <begin position="425"/>
        <end position="532"/>
    </location>
</feature>
<gene>
    <name evidence="13" type="ORF">ISO4_01554</name>
</gene>
<keyword evidence="7" id="KW-0067">ATP-binding</keyword>
<comment type="cofactor">
    <cofactor evidence="1">
        <name>FAD</name>
        <dbReference type="ChEBI" id="CHEBI:57692"/>
    </cofactor>
</comment>
<evidence type="ECO:0000256" key="6">
    <source>
        <dbReference type="ARBA" id="ARBA00022827"/>
    </source>
</evidence>
<dbReference type="Gene3D" id="3.30.1330.10">
    <property type="entry name" value="PurM-like, N-terminal domain"/>
    <property type="match status" value="1"/>
</dbReference>
<evidence type="ECO:0000259" key="10">
    <source>
        <dbReference type="Pfam" id="PF00586"/>
    </source>
</evidence>
<dbReference type="RefSeq" id="WP_194855809.1">
    <property type="nucleotide sequence ID" value="NZ_ARXR01000010.1"/>
</dbReference>
<feature type="domain" description="FAD/NAD(P)-binding" evidence="12">
    <location>
        <begin position="9"/>
        <end position="301"/>
    </location>
</feature>
<evidence type="ECO:0000256" key="3">
    <source>
        <dbReference type="ARBA" id="ARBA00022679"/>
    </source>
</evidence>
<evidence type="ECO:0000313" key="14">
    <source>
        <dbReference type="Proteomes" id="UP000644441"/>
    </source>
</evidence>
<reference evidence="13 14" key="1">
    <citation type="submission" date="2012-09" db="EMBL/GenBank/DDBJ databases">
        <title>Genome Sequence of alkane-degrading Bacterium Alcanivorax venustensis ISO4.</title>
        <authorList>
            <person name="Lai Q."/>
            <person name="Shao Z."/>
        </authorList>
    </citation>
    <scope>NUCLEOTIDE SEQUENCE [LARGE SCALE GENOMIC DNA]</scope>
    <source>
        <strain evidence="13 14">ISO4</strain>
    </source>
</reference>
<dbReference type="InterPro" id="IPR016188">
    <property type="entry name" value="PurM-like_N"/>
</dbReference>
<dbReference type="InterPro" id="IPR017584">
    <property type="entry name" value="Pyridine_nucleo_diS_OxRdtase_N"/>
</dbReference>
<dbReference type="InterPro" id="IPR036188">
    <property type="entry name" value="FAD/NAD-bd_sf"/>
</dbReference>
<keyword evidence="14" id="KW-1185">Reference proteome</keyword>
<dbReference type="InterPro" id="IPR010918">
    <property type="entry name" value="PurM-like_C_dom"/>
</dbReference>
<dbReference type="Pfam" id="PF00586">
    <property type="entry name" value="AIRS"/>
    <property type="match status" value="1"/>
</dbReference>
<organism evidence="13 14">
    <name type="scientific">Alloalcanivorax venustensis ISO4</name>
    <dbReference type="NCBI Taxonomy" id="1177184"/>
    <lineage>
        <taxon>Bacteria</taxon>
        <taxon>Pseudomonadati</taxon>
        <taxon>Pseudomonadota</taxon>
        <taxon>Gammaproteobacteria</taxon>
        <taxon>Oceanospirillales</taxon>
        <taxon>Alcanivoracaceae</taxon>
        <taxon>Alloalcanivorax</taxon>
    </lineage>
</organism>
<dbReference type="NCBIfam" id="TIGR00476">
    <property type="entry name" value="selD"/>
    <property type="match status" value="1"/>
</dbReference>
<dbReference type="InterPro" id="IPR036676">
    <property type="entry name" value="PurM-like_C_sf"/>
</dbReference>
<accession>A0ABS0AFM3</accession>
<dbReference type="PROSITE" id="PS00626">
    <property type="entry name" value="RCC1_2"/>
    <property type="match status" value="1"/>
</dbReference>
<dbReference type="NCBIfam" id="TIGR03169">
    <property type="entry name" value="Nterm_to_SelD"/>
    <property type="match status" value="1"/>
</dbReference>
<dbReference type="InterPro" id="IPR000408">
    <property type="entry name" value="Reg_chr_condens"/>
</dbReference>
<proteinExistence type="predicted"/>
<feature type="domain" description="PurM-like C-terminal" evidence="11">
    <location>
        <begin position="546"/>
        <end position="723"/>
    </location>
</feature>
<evidence type="ECO:0000256" key="7">
    <source>
        <dbReference type="ARBA" id="ARBA00022840"/>
    </source>
</evidence>
<dbReference type="Gene3D" id="3.50.50.100">
    <property type="match status" value="1"/>
</dbReference>
<keyword evidence="2" id="KW-0285">Flavoprotein</keyword>
<keyword evidence="6" id="KW-0274">FAD</keyword>
<dbReference type="InterPro" id="IPR036921">
    <property type="entry name" value="PurM-like_N_sf"/>
</dbReference>
<dbReference type="CDD" id="cd02195">
    <property type="entry name" value="SelD"/>
    <property type="match status" value="1"/>
</dbReference>
<dbReference type="Pfam" id="PF02769">
    <property type="entry name" value="AIRS_C"/>
    <property type="match status" value="1"/>
</dbReference>
<comment type="caution">
    <text evidence="13">The sequence shown here is derived from an EMBL/GenBank/DDBJ whole genome shotgun (WGS) entry which is preliminary data.</text>
</comment>
<evidence type="ECO:0000256" key="5">
    <source>
        <dbReference type="ARBA" id="ARBA00022777"/>
    </source>
</evidence>
<dbReference type="SUPFAM" id="SSF56042">
    <property type="entry name" value="PurM C-terminal domain-like"/>
    <property type="match status" value="1"/>
</dbReference>
<sequence>MLTPSATQDLIMVGGGHSHALALRMLAMKPVPGLRLTLVSPDSLSAYSGMLPGLVAGHYRLEETHIDLQRLCQATGTRFIRARAVRLKPEQRRLYLDDGTHLEYDLVSLDVGATPNLTAVPGAEQHAVAVKPVADFHRRWQALRDELAERDRPAAITVVGGGAGGTEMALAVAHALGDRADVSLVTAGALLPGFPAGVRRRMTRRLAARGVTLHSHTPVRQVQAQRLLSDDRELPHDFLLWCTGVRAASWLSDSGLPCDDQGFVRVNDTLQSPADARVFAAGDCAAFPGDLPKAGVYAVRQAKILTRNLAAAAQGQPLEPYRPQRRFLSLLSAGGRDAVGSRGGGPALAGGWVWRWKDRLDRDFMDKFDRRLPRMDAAARAGAPDDTLHCAGCGAKVGAQSLSEALAALDPVIREDIEAGVDHADDAAVIRWPADQRLVQSLDYFPAFVDEPYLFGRIAALHSLSDLFAMNAAPHSALATVCMPRHHPRLQSRDLHRLMAGALKELNAARCTLVGGHTIEGPQMAAGFTVNGAAPPADLWHKSGARPGDVLILTKSLGTGIQLAGLMHDLSRGPWLDATLDSMLRSNGLARDAMAPLAPNACTDITGFGLLGHLLELCEQSNLDARLDLDGLSLLPGTEELVARGVMSTLKPANDQVLTRCEHRDIADDDPRLAAATDPQTSGGLLFSVDPGLRDAALAALTQAGVKAAVIGEMSVKDHKALTCITLNRNAPC</sequence>
<dbReference type="SUPFAM" id="SSF51905">
    <property type="entry name" value="FAD/NAD(P)-binding domain"/>
    <property type="match status" value="2"/>
</dbReference>
<keyword evidence="9" id="KW-0711">Selenium</keyword>
<keyword evidence="4" id="KW-0547">Nucleotide-binding</keyword>
<dbReference type="Gene3D" id="3.90.650.10">
    <property type="entry name" value="PurM-like C-terminal domain"/>
    <property type="match status" value="1"/>
</dbReference>
<dbReference type="InterPro" id="IPR023753">
    <property type="entry name" value="FAD/NAD-binding_dom"/>
</dbReference>
<keyword evidence="5" id="KW-0418">Kinase</keyword>
<evidence type="ECO:0000256" key="4">
    <source>
        <dbReference type="ARBA" id="ARBA00022741"/>
    </source>
</evidence>
<dbReference type="InterPro" id="IPR051169">
    <property type="entry name" value="NADH-Q_oxidoreductase"/>
</dbReference>
<protein>
    <recommendedName>
        <fullName evidence="15">Selenide, water dikinase</fullName>
    </recommendedName>
</protein>
<evidence type="ECO:0000256" key="8">
    <source>
        <dbReference type="ARBA" id="ARBA00023002"/>
    </source>
</evidence>
<evidence type="ECO:0000256" key="1">
    <source>
        <dbReference type="ARBA" id="ARBA00001974"/>
    </source>
</evidence>
<evidence type="ECO:0000256" key="2">
    <source>
        <dbReference type="ARBA" id="ARBA00022630"/>
    </source>
</evidence>
<evidence type="ECO:0000259" key="11">
    <source>
        <dbReference type="Pfam" id="PF02769"/>
    </source>
</evidence>
<keyword evidence="8" id="KW-0560">Oxidoreductase</keyword>
<dbReference type="SUPFAM" id="SSF55326">
    <property type="entry name" value="PurM N-terminal domain-like"/>
    <property type="match status" value="1"/>
</dbReference>
<dbReference type="PANTHER" id="PTHR42913">
    <property type="entry name" value="APOPTOSIS-INDUCING FACTOR 1"/>
    <property type="match status" value="1"/>
</dbReference>
<dbReference type="EMBL" id="ARXR01000010">
    <property type="protein sequence ID" value="MBF5052952.1"/>
    <property type="molecule type" value="Genomic_DNA"/>
</dbReference>
<dbReference type="Proteomes" id="UP000644441">
    <property type="component" value="Unassembled WGS sequence"/>
</dbReference>
<dbReference type="InterPro" id="IPR004536">
    <property type="entry name" value="SPS/SelD"/>
</dbReference>